<comment type="similarity">
    <text evidence="1">Belongs to the IAP family.</text>
</comment>
<dbReference type="GO" id="GO:0008270">
    <property type="term" value="F:zinc ion binding"/>
    <property type="evidence" value="ECO:0007669"/>
    <property type="project" value="UniProtKB-KW"/>
</dbReference>
<dbReference type="Gene3D" id="3.30.40.10">
    <property type="entry name" value="Zinc/RING finger domain, C3HC4 (zinc finger)"/>
    <property type="match status" value="1"/>
</dbReference>
<keyword evidence="5" id="KW-0862">Zinc</keyword>
<dbReference type="GO" id="GO:0043066">
    <property type="term" value="P:negative regulation of apoptotic process"/>
    <property type="evidence" value="ECO:0007669"/>
    <property type="project" value="TreeGrafter"/>
</dbReference>
<name>A0A6J8BL10_MYTCO</name>
<evidence type="ECO:0000256" key="2">
    <source>
        <dbReference type="ARBA" id="ARBA00022703"/>
    </source>
</evidence>
<dbReference type="PROSITE" id="PS50089">
    <property type="entry name" value="ZF_RING_2"/>
    <property type="match status" value="1"/>
</dbReference>
<feature type="compositionally biased region" description="Polar residues" evidence="7">
    <location>
        <begin position="706"/>
        <end position="761"/>
    </location>
</feature>
<feature type="compositionally biased region" description="Pro residues" evidence="7">
    <location>
        <begin position="675"/>
        <end position="684"/>
    </location>
</feature>
<dbReference type="PANTHER" id="PTHR10044">
    <property type="entry name" value="INHIBITOR OF APOPTOSIS"/>
    <property type="match status" value="1"/>
</dbReference>
<keyword evidence="4 6" id="KW-0863">Zinc-finger</keyword>
<evidence type="ECO:0000256" key="1">
    <source>
        <dbReference type="ARBA" id="ARBA00006672"/>
    </source>
</evidence>
<dbReference type="PANTHER" id="PTHR10044:SF139">
    <property type="entry name" value="DEATH-ASSOCIATED INHIBITOR OF APOPTOSIS 2"/>
    <property type="match status" value="1"/>
</dbReference>
<accession>A0A6J8BL10</accession>
<dbReference type="PROSITE" id="PS01282">
    <property type="entry name" value="BIR_REPEAT_1"/>
    <property type="match status" value="1"/>
</dbReference>
<dbReference type="SUPFAM" id="SSF57924">
    <property type="entry name" value="Inhibitor of apoptosis (IAP) repeat"/>
    <property type="match status" value="2"/>
</dbReference>
<dbReference type="Proteomes" id="UP000507470">
    <property type="component" value="Unassembled WGS sequence"/>
</dbReference>
<dbReference type="GO" id="GO:0031398">
    <property type="term" value="P:positive regulation of protein ubiquitination"/>
    <property type="evidence" value="ECO:0007669"/>
    <property type="project" value="TreeGrafter"/>
</dbReference>
<dbReference type="Gene3D" id="1.10.1170.10">
    <property type="entry name" value="Inhibitor Of Apoptosis Protein (2mihbC-IAP-1), Chain A"/>
    <property type="match status" value="2"/>
</dbReference>
<evidence type="ECO:0000256" key="5">
    <source>
        <dbReference type="ARBA" id="ARBA00022833"/>
    </source>
</evidence>
<keyword evidence="2" id="KW-0053">Apoptosis</keyword>
<gene>
    <name evidence="9" type="ORF">MCOR_20329</name>
</gene>
<evidence type="ECO:0000313" key="9">
    <source>
        <dbReference type="EMBL" id="CAC5384718.1"/>
    </source>
</evidence>
<feature type="region of interest" description="Disordered" evidence="7">
    <location>
        <begin position="655"/>
        <end position="882"/>
    </location>
</feature>
<feature type="compositionally biased region" description="Polar residues" evidence="7">
    <location>
        <begin position="687"/>
        <end position="696"/>
    </location>
</feature>
<sequence>MGQGNGKDRQGDDHVSDNEMSELWRLPIETAKGIQYISVKLKDMYNFKKRRKYSKIWQKLIRKCEVVIEPDDNIDSKQSKNGSGEKNELHFELKDLLTNLDFEELYKDKDCVSPYEHSDVKASQNNEDTSIKTTYLDESEQSSFIPIHAEKDYVNIHQNRKNCIRNAPNKCTPFISNLGKSKIGEEYVSDKLYKSRNTDIPKVEPDVRFTCNVTNLTTNSTMNISSYLKSSTNIKTNQNSSKAVRNKDPDKCSKTLRQKNGFRKNNLSLSNTTCVECYDSGFIDFSTSVRSQDDVYLSKTDHNCKEHFWDLSSKQDTYQIYESLLLDKCPERIKDLHDPVCKSCTCSGDYNTVIMTNANSKLENQKSEIKRFSNGIDLSKELYDHKIKEKHFKVEIDKRSHTRKYIPIDQMLIREKQREEKMSRQLKLAFLSYYRNLLDNFFEERGVGREACKIFSLTRYIEEFDHFISKDVSLSNISDRGKVNVIKLVILGVDLARHDRTYHVFPINGLQQYFEQMSVPTSARPAHAETMRYEWVRVRSFWSFPSNIRVSPIAMARVGFYYTGKCAECRCFSCGKVYREWRDGDDPMLVHQQISPNCAYLNGGESGNVPIHEEDRFKPRHHVDQTLYSPGAPPDTPGTNAETQAVTLPCGLSSSELSQIPVPHGSTQTADFSFRPPPQPPPVTPQSGTATQQPVVPSQLPGYFSQLPQNNQNVIQTQPGSNPLQTRTANSSPTTHESGQQASNQPSGNDSLTIGEQNVPSIRQREDTPRQPPLGSGLQSMPLPTQFNESTSVNRAESVPSSVSTAEITAGSQTAASTTILTGPTMQAPATAATTSSNKSTTSSSVSQPPPATTTTSTTGTTGGSSSSTAVTEPSRSRFDPLGINFEKPRYPAYAVLTVRINTYNGWPNYLDQTPRNMALAGFFYAGYGDYTRCFFCGGGLRNWEAGDDPWVEHARWFPKCAFLRQNRGDNYVRMVQTRHQEAEASNQPIQLPRQLSVLDEGRPANIMSSIPVQTLREMGKDDAIINQAVDRWRAYRQQTGRSHDNAELQATEIYEVILQIEEEREQGATALPTTGQQLALTQPTNQVVPQTSVAITGETTEQPTGAEGTTDDLSYMEGFEKVLEEYEEQKDKLTCTICMENPVAIAFLPCGHLVCCLDCAPAMRKCPICNELVKGTIKTFFP</sequence>
<evidence type="ECO:0000256" key="3">
    <source>
        <dbReference type="ARBA" id="ARBA00022723"/>
    </source>
</evidence>
<feature type="compositionally biased region" description="Low complexity" evidence="7">
    <location>
        <begin position="822"/>
        <end position="872"/>
    </location>
</feature>
<evidence type="ECO:0000256" key="7">
    <source>
        <dbReference type="SAM" id="MobiDB-lite"/>
    </source>
</evidence>
<dbReference type="AlphaFoldDB" id="A0A6J8BL10"/>
<evidence type="ECO:0000313" key="10">
    <source>
        <dbReference type="Proteomes" id="UP000507470"/>
    </source>
</evidence>
<dbReference type="CDD" id="cd00022">
    <property type="entry name" value="BIR"/>
    <property type="match status" value="2"/>
</dbReference>
<keyword evidence="10" id="KW-1185">Reference proteome</keyword>
<reference evidence="9 10" key="1">
    <citation type="submission" date="2020-06" db="EMBL/GenBank/DDBJ databases">
        <authorList>
            <person name="Li R."/>
            <person name="Bekaert M."/>
        </authorList>
    </citation>
    <scope>NUCLEOTIDE SEQUENCE [LARGE SCALE GENOMIC DNA]</scope>
    <source>
        <strain evidence="10">wild</strain>
    </source>
</reference>
<dbReference type="Pfam" id="PF13920">
    <property type="entry name" value="zf-C3HC4_3"/>
    <property type="match status" value="1"/>
</dbReference>
<dbReference type="InterPro" id="IPR013083">
    <property type="entry name" value="Znf_RING/FYVE/PHD"/>
</dbReference>
<feature type="compositionally biased region" description="Polar residues" evidence="7">
    <location>
        <begin position="777"/>
        <end position="821"/>
    </location>
</feature>
<organism evidence="9 10">
    <name type="scientific">Mytilus coruscus</name>
    <name type="common">Sea mussel</name>
    <dbReference type="NCBI Taxonomy" id="42192"/>
    <lineage>
        <taxon>Eukaryota</taxon>
        <taxon>Metazoa</taxon>
        <taxon>Spiralia</taxon>
        <taxon>Lophotrochozoa</taxon>
        <taxon>Mollusca</taxon>
        <taxon>Bivalvia</taxon>
        <taxon>Autobranchia</taxon>
        <taxon>Pteriomorphia</taxon>
        <taxon>Mytilida</taxon>
        <taxon>Mytiloidea</taxon>
        <taxon>Mytilidae</taxon>
        <taxon>Mytilinae</taxon>
        <taxon>Mytilus</taxon>
    </lineage>
</organism>
<dbReference type="Pfam" id="PF00653">
    <property type="entry name" value="BIR"/>
    <property type="match status" value="2"/>
</dbReference>
<feature type="region of interest" description="Disordered" evidence="7">
    <location>
        <begin position="624"/>
        <end position="643"/>
    </location>
</feature>
<dbReference type="GO" id="GO:0051726">
    <property type="term" value="P:regulation of cell cycle"/>
    <property type="evidence" value="ECO:0007669"/>
    <property type="project" value="TreeGrafter"/>
</dbReference>
<dbReference type="EMBL" id="CACVKT020003631">
    <property type="protein sequence ID" value="CAC5384718.1"/>
    <property type="molecule type" value="Genomic_DNA"/>
</dbReference>
<evidence type="ECO:0000256" key="6">
    <source>
        <dbReference type="PROSITE-ProRule" id="PRU00175"/>
    </source>
</evidence>
<evidence type="ECO:0000256" key="4">
    <source>
        <dbReference type="ARBA" id="ARBA00022771"/>
    </source>
</evidence>
<evidence type="ECO:0000259" key="8">
    <source>
        <dbReference type="PROSITE" id="PS50089"/>
    </source>
</evidence>
<dbReference type="SMART" id="SM00238">
    <property type="entry name" value="BIR"/>
    <property type="match status" value="2"/>
</dbReference>
<dbReference type="GO" id="GO:0005737">
    <property type="term" value="C:cytoplasm"/>
    <property type="evidence" value="ECO:0007669"/>
    <property type="project" value="TreeGrafter"/>
</dbReference>
<keyword evidence="3" id="KW-0479">Metal-binding</keyword>
<dbReference type="PROSITE" id="PS50143">
    <property type="entry name" value="BIR_REPEAT_2"/>
    <property type="match status" value="2"/>
</dbReference>
<protein>
    <submittedName>
        <fullName evidence="9">BIRC7_8</fullName>
    </submittedName>
</protein>
<dbReference type="GO" id="GO:0005634">
    <property type="term" value="C:nucleus"/>
    <property type="evidence" value="ECO:0007669"/>
    <property type="project" value="TreeGrafter"/>
</dbReference>
<dbReference type="FunFam" id="1.10.1170.10:FF:000002">
    <property type="entry name" value="Baculoviral IAP repeat containing 7"/>
    <property type="match status" value="1"/>
</dbReference>
<dbReference type="OrthoDB" id="6149143at2759"/>
<dbReference type="GO" id="GO:0006915">
    <property type="term" value="P:apoptotic process"/>
    <property type="evidence" value="ECO:0007669"/>
    <property type="project" value="UniProtKB-KW"/>
</dbReference>
<feature type="domain" description="RING-type" evidence="8">
    <location>
        <begin position="1136"/>
        <end position="1171"/>
    </location>
</feature>
<dbReference type="FunFam" id="1.10.1170.10:FF:000003">
    <property type="entry name" value="E3 ubiquitin-protein ligase XIAP"/>
    <property type="match status" value="1"/>
</dbReference>
<dbReference type="GO" id="GO:0061630">
    <property type="term" value="F:ubiquitin protein ligase activity"/>
    <property type="evidence" value="ECO:0007669"/>
    <property type="project" value="TreeGrafter"/>
</dbReference>
<dbReference type="GO" id="GO:0043027">
    <property type="term" value="F:cysteine-type endopeptidase inhibitor activity involved in apoptotic process"/>
    <property type="evidence" value="ECO:0007669"/>
    <property type="project" value="TreeGrafter"/>
</dbReference>
<dbReference type="CDD" id="cd16713">
    <property type="entry name" value="RING-HC_BIRC2_3_7"/>
    <property type="match status" value="1"/>
</dbReference>
<dbReference type="InterPro" id="IPR050784">
    <property type="entry name" value="IAP"/>
</dbReference>
<proteinExistence type="inferred from homology"/>
<dbReference type="InterPro" id="IPR001370">
    <property type="entry name" value="BIR_rpt"/>
</dbReference>
<dbReference type="InterPro" id="IPR001841">
    <property type="entry name" value="Znf_RING"/>
</dbReference>
<dbReference type="SMART" id="SM00184">
    <property type="entry name" value="RING"/>
    <property type="match status" value="1"/>
</dbReference>